<dbReference type="EMBL" id="RCHU01001223">
    <property type="protein sequence ID" value="TKR66108.1"/>
    <property type="molecule type" value="Genomic_DNA"/>
</dbReference>
<feature type="domain" description="EF-hand" evidence="2">
    <location>
        <begin position="5"/>
        <end position="40"/>
    </location>
</feature>
<dbReference type="GO" id="GO:0005737">
    <property type="term" value="C:cytoplasm"/>
    <property type="evidence" value="ECO:0007669"/>
    <property type="project" value="TreeGrafter"/>
</dbReference>
<dbReference type="AlphaFoldDB" id="A0A4U5MAM0"/>
<feature type="region of interest" description="Disordered" evidence="1">
    <location>
        <begin position="176"/>
        <end position="244"/>
    </location>
</feature>
<dbReference type="GO" id="GO:0006897">
    <property type="term" value="P:endocytosis"/>
    <property type="evidence" value="ECO:0007669"/>
    <property type="project" value="TreeGrafter"/>
</dbReference>
<dbReference type="GO" id="GO:0016197">
    <property type="term" value="P:endosomal transport"/>
    <property type="evidence" value="ECO:0007669"/>
    <property type="project" value="TreeGrafter"/>
</dbReference>
<accession>A0A4U5MAM0</accession>
<gene>
    <name evidence="3" type="ORF">D5086_0000314540</name>
</gene>
<feature type="region of interest" description="Disordered" evidence="1">
    <location>
        <begin position="492"/>
        <end position="530"/>
    </location>
</feature>
<dbReference type="STRING" id="43335.A0A4U5MAM0"/>
<dbReference type="SUPFAM" id="SSF47473">
    <property type="entry name" value="EF-hand"/>
    <property type="match status" value="1"/>
</dbReference>
<protein>
    <recommendedName>
        <fullName evidence="2">EF-hand domain-containing protein</fullName>
    </recommendedName>
</protein>
<name>A0A4U5MAM0_POPAL</name>
<dbReference type="GO" id="GO:0005886">
    <property type="term" value="C:plasma membrane"/>
    <property type="evidence" value="ECO:0007669"/>
    <property type="project" value="TreeGrafter"/>
</dbReference>
<dbReference type="InterPro" id="IPR002048">
    <property type="entry name" value="EF_hand_dom"/>
</dbReference>
<feature type="compositionally biased region" description="Polar residues" evidence="1">
    <location>
        <begin position="177"/>
        <end position="186"/>
    </location>
</feature>
<proteinExistence type="predicted"/>
<feature type="compositionally biased region" description="Basic and acidic residues" evidence="1">
    <location>
        <begin position="187"/>
        <end position="220"/>
    </location>
</feature>
<evidence type="ECO:0000313" key="3">
    <source>
        <dbReference type="EMBL" id="TKR66108.1"/>
    </source>
</evidence>
<dbReference type="GO" id="GO:0005509">
    <property type="term" value="F:calcium ion binding"/>
    <property type="evidence" value="ECO:0007669"/>
    <property type="project" value="InterPro"/>
</dbReference>
<evidence type="ECO:0000256" key="1">
    <source>
        <dbReference type="SAM" id="MobiDB-lite"/>
    </source>
</evidence>
<dbReference type="Gene3D" id="1.10.238.10">
    <property type="entry name" value="EF-hand"/>
    <property type="match status" value="1"/>
</dbReference>
<comment type="caution">
    <text evidence="3">The sequence shown here is derived from an EMBL/GenBank/DDBJ whole genome shotgun (WGS) entry which is preliminary data.</text>
</comment>
<dbReference type="InterPro" id="IPR011992">
    <property type="entry name" value="EF-hand-dom_pair"/>
</dbReference>
<feature type="compositionally biased region" description="Polar residues" evidence="1">
    <location>
        <begin position="510"/>
        <end position="530"/>
    </location>
</feature>
<dbReference type="PROSITE" id="PS50222">
    <property type="entry name" value="EF_HAND_2"/>
    <property type="match status" value="1"/>
</dbReference>
<sequence>MTNSNNTDLFDSFFRRADLDGDGQISGAEAVGFFQGSGLPTHVLAQVEELEKEILDSRQKIEFYSVKMQELILYKSRCDNRLNEVTARVSTDKHETGDVASKLTIEEATFHVIQEKKMDLYRMITCSLPLDLSLGRQPGIQEAAADWDEGWDKFDNKGFTFVKELTLDVRNVVASPKQKTSFPKETTSTDKDSIAKSEKVSRPIKSNSEKDLLDHQHENETGAENSPHAKEIQTDGGGTEAVHSGDIIVEPGWGTFDDTHYDTESAWGFYSVSGKSMDFSIGELGLNPIKTRSSHGDNMLPGKGQFMFDSIPSTLAHNQGNSSYAFADSVPSTPAYNPQNAFADSVPSTPAYNTGKSPVSFADSIPSTPAYNFGNSPRRFSEGSEDHSFDSFSRVLRTRMKVMDSHQGLIPLENLETLIEVMGFQGLTHSESLIRVMGSQGLTHLQSDQNHGFSRFDSFKESDPGHGGFFQSSDNSLARFDSSVRGSKDFDNSHGFPSFDDTDPFGSSGPFRTSLESETPKGSSDNWRAF</sequence>
<organism evidence="3">
    <name type="scientific">Populus alba</name>
    <name type="common">White poplar</name>
    <dbReference type="NCBI Taxonomy" id="43335"/>
    <lineage>
        <taxon>Eukaryota</taxon>
        <taxon>Viridiplantae</taxon>
        <taxon>Streptophyta</taxon>
        <taxon>Embryophyta</taxon>
        <taxon>Tracheophyta</taxon>
        <taxon>Spermatophyta</taxon>
        <taxon>Magnoliopsida</taxon>
        <taxon>eudicotyledons</taxon>
        <taxon>Gunneridae</taxon>
        <taxon>Pentapetalae</taxon>
        <taxon>rosids</taxon>
        <taxon>fabids</taxon>
        <taxon>Malpighiales</taxon>
        <taxon>Salicaceae</taxon>
        <taxon>Saliceae</taxon>
        <taxon>Populus</taxon>
    </lineage>
</organism>
<reference evidence="3" key="1">
    <citation type="submission" date="2018-10" db="EMBL/GenBank/DDBJ databases">
        <title>Population genomic analysis revealed the cold adaptation of white poplar.</title>
        <authorList>
            <person name="Liu Y.-J."/>
        </authorList>
    </citation>
    <scope>NUCLEOTIDE SEQUENCE [LARGE SCALE GENOMIC DNA]</scope>
    <source>
        <strain evidence="3">PAL-ZL1</strain>
    </source>
</reference>
<dbReference type="PANTHER" id="PTHR11216">
    <property type="entry name" value="EH DOMAIN"/>
    <property type="match status" value="1"/>
</dbReference>
<dbReference type="GO" id="GO:0005634">
    <property type="term" value="C:nucleus"/>
    <property type="evidence" value="ECO:0007669"/>
    <property type="project" value="TreeGrafter"/>
</dbReference>
<evidence type="ECO:0000259" key="2">
    <source>
        <dbReference type="PROSITE" id="PS50222"/>
    </source>
</evidence>
<dbReference type="PANTHER" id="PTHR11216:SF161">
    <property type="entry name" value="CALCIUM-BINDING EF HAND FAMILY PROTEIN"/>
    <property type="match status" value="1"/>
</dbReference>